<name>A0A1M7Z541_9HYPH</name>
<sequence length="373" mass="39690">MRKEPGKRRLYPGEKLVAAAGYPALTKFVDGDGSRPLVVFITGGGVLARIAYGSPEGCPRDFLAHWLAEAGHPFLALSYPLDNPVFDSVHPAFSVRDWGAQSAEIIAKTVKANRLPADVVVLAWSMAGRIAEPLGRALGRHGIGVELFVAMAAAAPMPGLLPGLDRLRPTANGLGDLSGGFNEWLVANLDGQRGADGMPVVAEDQFRAEFTGNVPVNLCATTLRYGENGFVADGAADLADTGALNYAGFPPLAAMTHRSVTDARHALADRGAWGFYISQTLCERFPLAKAGLLGKLPAETWNRLTALIAVAPGELTATVSGNHLFFVGERGAKETVEALGLLRARARRLHDALREIADMAEKGLERRPAYALH</sequence>
<dbReference type="Proteomes" id="UP000186406">
    <property type="component" value="Unassembled WGS sequence"/>
</dbReference>
<reference evidence="1 2" key="1">
    <citation type="submission" date="2016-12" db="EMBL/GenBank/DDBJ databases">
        <authorList>
            <person name="Song W.-J."/>
            <person name="Kurnit D.M."/>
        </authorList>
    </citation>
    <scope>NUCLEOTIDE SEQUENCE [LARGE SCALE GENOMIC DNA]</scope>
    <source>
        <strain evidence="1 2">DSM 19599</strain>
    </source>
</reference>
<dbReference type="EMBL" id="FRXO01000001">
    <property type="protein sequence ID" value="SHO59964.1"/>
    <property type="molecule type" value="Genomic_DNA"/>
</dbReference>
<evidence type="ECO:0000313" key="1">
    <source>
        <dbReference type="EMBL" id="SHO59964.1"/>
    </source>
</evidence>
<gene>
    <name evidence="1" type="ORF">SAMN02745172_00126</name>
</gene>
<proteinExistence type="predicted"/>
<protein>
    <recommendedName>
        <fullName evidence="3">Alpha/beta hydrolase</fullName>
    </recommendedName>
</protein>
<accession>A0A1M7Z541</accession>
<dbReference type="OrthoDB" id="9157427at2"/>
<dbReference type="RefSeq" id="WP_073625291.1">
    <property type="nucleotide sequence ID" value="NZ_FRXO01000001.1"/>
</dbReference>
<organism evidence="1 2">
    <name type="scientific">Pseudoxanthobacter soli DSM 19599</name>
    <dbReference type="NCBI Taxonomy" id="1123029"/>
    <lineage>
        <taxon>Bacteria</taxon>
        <taxon>Pseudomonadati</taxon>
        <taxon>Pseudomonadota</taxon>
        <taxon>Alphaproteobacteria</taxon>
        <taxon>Hyphomicrobiales</taxon>
        <taxon>Segnochrobactraceae</taxon>
        <taxon>Pseudoxanthobacter</taxon>
    </lineage>
</organism>
<dbReference type="SUPFAM" id="SSF53474">
    <property type="entry name" value="alpha/beta-Hydrolases"/>
    <property type="match status" value="1"/>
</dbReference>
<dbReference type="AlphaFoldDB" id="A0A1M7Z541"/>
<keyword evidence="2" id="KW-1185">Reference proteome</keyword>
<dbReference type="InterPro" id="IPR029058">
    <property type="entry name" value="AB_hydrolase_fold"/>
</dbReference>
<evidence type="ECO:0000313" key="2">
    <source>
        <dbReference type="Proteomes" id="UP000186406"/>
    </source>
</evidence>
<evidence type="ECO:0008006" key="3">
    <source>
        <dbReference type="Google" id="ProtNLM"/>
    </source>
</evidence>